<dbReference type="EMBL" id="CQAZ01000072">
    <property type="protein sequence ID" value="CNI58933.1"/>
    <property type="molecule type" value="Genomic_DNA"/>
</dbReference>
<dbReference type="Proteomes" id="UP000044625">
    <property type="component" value="Unassembled WGS sequence"/>
</dbReference>
<evidence type="ECO:0000313" key="1">
    <source>
        <dbReference type="EMBL" id="CNI58933.1"/>
    </source>
</evidence>
<reference evidence="4" key="3">
    <citation type="submission" date="2015-03" db="EMBL/GenBank/DDBJ databases">
        <authorList>
            <consortium name="Pathogen Informatics"/>
        </authorList>
    </citation>
    <scope>NUCLEOTIDE SEQUENCE [LARGE SCALE GENOMIC DNA]</scope>
    <source>
        <strain evidence="4">A125KOH2</strain>
    </source>
</reference>
<dbReference type="RefSeq" id="WP_042592741.1">
    <property type="nucleotide sequence ID" value="NZ_CAWMMU010000031.1"/>
</dbReference>
<proteinExistence type="predicted"/>
<reference evidence="1" key="1">
    <citation type="submission" date="2015-03" db="EMBL/GenBank/DDBJ databases">
        <authorList>
            <person name="Murphy D."/>
        </authorList>
    </citation>
    <scope>NUCLEOTIDE SEQUENCE [LARGE SCALE GENOMIC DNA]</scope>
    <source>
        <strain evidence="1">A125KOH2</strain>
    </source>
</reference>
<dbReference type="AlphaFoldDB" id="A0A0T9REI5"/>
<evidence type="ECO:0000313" key="4">
    <source>
        <dbReference type="Proteomes" id="UP000045840"/>
    </source>
</evidence>
<accession>A0A0T9REI5</accession>
<evidence type="ECO:0000313" key="3">
    <source>
        <dbReference type="Proteomes" id="UP000044625"/>
    </source>
</evidence>
<reference evidence="2 3" key="2">
    <citation type="submission" date="2015-03" db="EMBL/GenBank/DDBJ databases">
        <authorList>
            <consortium name="Pathogen Informatics"/>
            <person name="Murphy D."/>
        </authorList>
    </citation>
    <scope>NUCLEOTIDE SEQUENCE [LARGE SCALE GENOMIC DNA]</scope>
    <source>
        <strain evidence="2">Type strain: CIP110230</strain>
        <strain evidence="3">type strain: CIP110230</strain>
    </source>
</reference>
<dbReference type="OrthoDB" id="6713157at2"/>
<protein>
    <submittedName>
        <fullName evidence="1">Uncharacterized protein</fullName>
    </submittedName>
</protein>
<gene>
    <name evidence="1" type="ORF">ERS008529_04438</name>
    <name evidence="2" type="ORF">ERS137968_04158</name>
</gene>
<sequence length="285" mass="34370">MSFDHYISEKDVRKCQFYLRYMDNRKHSEIRVHRVFNRRDNCENVEEICYWINTALDYAFKGNERDRGYFVNKMEASCKDRILPLVKFDWIKNDKRICLWLWYKNIGYRRRLGDVFPEHLGRFDAIVEYFDTMNNGGYQKKESLDNAKGDWQRKWNTPDPFNKENIEAINYLWDSAVKLHSNIIRYFSPITDDDRKICLTGFYDCILDTPEKKELFLRKIKSALSSHKHREKAGKDHINKKFLLSLENDKKLNDMIALAGAKRDDFMNRLIAEEYERRKITNRQS</sequence>
<keyword evidence="3" id="KW-1185">Reference proteome</keyword>
<dbReference type="Proteomes" id="UP000045840">
    <property type="component" value="Unassembled WGS sequence"/>
</dbReference>
<name>A0A0T9REI5_9GAMM</name>
<evidence type="ECO:0000313" key="2">
    <source>
        <dbReference type="EMBL" id="CRY69019.1"/>
    </source>
</evidence>
<dbReference type="EMBL" id="CWJL01000031">
    <property type="protein sequence ID" value="CRY69019.1"/>
    <property type="molecule type" value="Genomic_DNA"/>
</dbReference>
<organism evidence="1 4">
    <name type="scientific">Yersinia pekkanenii</name>
    <dbReference type="NCBI Taxonomy" id="1288385"/>
    <lineage>
        <taxon>Bacteria</taxon>
        <taxon>Pseudomonadati</taxon>
        <taxon>Pseudomonadota</taxon>
        <taxon>Gammaproteobacteria</taxon>
        <taxon>Enterobacterales</taxon>
        <taxon>Yersiniaceae</taxon>
        <taxon>Yersinia</taxon>
    </lineage>
</organism>